<dbReference type="GeneID" id="448384"/>
<protein>
    <submittedName>
        <fullName evidence="3 5 6">Transmembrane protein 171</fullName>
    </submittedName>
</protein>
<feature type="transmembrane region" description="Helical" evidence="2">
    <location>
        <begin position="112"/>
        <end position="133"/>
    </location>
</feature>
<evidence type="ECO:0000256" key="2">
    <source>
        <dbReference type="SAM" id="Phobius"/>
    </source>
</evidence>
<evidence type="ECO:0000313" key="7">
    <source>
        <dbReference type="Xenbase" id="XB-GENE-985786"/>
    </source>
</evidence>
<dbReference type="InterPro" id="IPR029173">
    <property type="entry name" value="TMEM171"/>
</dbReference>
<evidence type="ECO:0000313" key="5">
    <source>
        <dbReference type="RefSeq" id="XP_031753797.1"/>
    </source>
</evidence>
<gene>
    <name evidence="3 5 6 7" type="primary">tmem171</name>
</gene>
<keyword evidence="2" id="KW-1133">Transmembrane helix</keyword>
<evidence type="ECO:0000313" key="4">
    <source>
        <dbReference type="Proteomes" id="UP000008143"/>
    </source>
</evidence>
<evidence type="ECO:0000256" key="1">
    <source>
        <dbReference type="SAM" id="MobiDB-lite"/>
    </source>
</evidence>
<reference evidence="3" key="1">
    <citation type="journal article" date="2010" name="Science">
        <title>The genome of the Western clawed frog Xenopus tropicalis.</title>
        <authorList>
            <person name="Hellsten U."/>
            <person name="Harland R.M."/>
            <person name="Gilchrist M.J."/>
            <person name="Hendrix D."/>
            <person name="Jurka J."/>
            <person name="Kapitonov V."/>
            <person name="Ovcharenko I."/>
            <person name="Putnam N.H."/>
            <person name="Shu S."/>
            <person name="Taher L."/>
            <person name="Blitz I.L."/>
            <person name="Blumberg B."/>
            <person name="Dichmann D.S."/>
            <person name="Dubchak I."/>
            <person name="Amaya E."/>
            <person name="Detter J.C."/>
            <person name="Fletcher R."/>
            <person name="Gerhard D.S."/>
            <person name="Goodstein D."/>
            <person name="Graves T."/>
            <person name="Grigoriev I.V."/>
            <person name="Grimwood J."/>
            <person name="Kawashima T."/>
            <person name="Lindquist E."/>
            <person name="Lucas S.M."/>
            <person name="Mead P.E."/>
            <person name="Mitros T."/>
            <person name="Ogino H."/>
            <person name="Ohta Y."/>
            <person name="Poliakov A.V."/>
            <person name="Pollet N."/>
            <person name="Robert J."/>
            <person name="Salamov A."/>
            <person name="Sater A.K."/>
            <person name="Schmutz J."/>
            <person name="Terry A."/>
            <person name="Vize P.D."/>
            <person name="Warren W.C."/>
            <person name="Wells D."/>
            <person name="Wills A."/>
            <person name="Wilson R.K."/>
            <person name="Zimmerman L.B."/>
            <person name="Zorn A.M."/>
            <person name="Grainger R."/>
            <person name="Grammer T."/>
            <person name="Khokha M.K."/>
            <person name="Richardson P.M."/>
            <person name="Rokhsar D.S."/>
        </authorList>
    </citation>
    <scope>NUCLEOTIDE SEQUENCE [LARGE SCALE GENOMIC DNA]</scope>
    <source>
        <strain evidence="3">Nigerian</strain>
    </source>
</reference>
<reference evidence="5 6" key="3">
    <citation type="submission" date="2025-04" db="UniProtKB">
        <authorList>
            <consortium name="RefSeq"/>
        </authorList>
    </citation>
    <scope>IDENTIFICATION</scope>
    <source>
        <strain evidence="5 6">Nigerian</strain>
        <tissue evidence="5 6">Liver and blood</tissue>
    </source>
</reference>
<accession>A0A6I8PS77</accession>
<dbReference type="AGR" id="Xenbase:XB-GENE-985786"/>
<dbReference type="Xenbase" id="XB-GENE-985786">
    <property type="gene designation" value="tmem171"/>
</dbReference>
<feature type="transmembrane region" description="Helical" evidence="2">
    <location>
        <begin position="21"/>
        <end position="45"/>
    </location>
</feature>
<feature type="region of interest" description="Disordered" evidence="1">
    <location>
        <begin position="225"/>
        <end position="252"/>
    </location>
</feature>
<keyword evidence="4" id="KW-1185">Reference proteome</keyword>
<feature type="region of interest" description="Disordered" evidence="1">
    <location>
        <begin position="185"/>
        <end position="205"/>
    </location>
</feature>
<name>A0A6I8PS77_XENTR</name>
<sequence>MQPPFFSFSFRPLSSGHASRLIFFLFVFGVVVFCAGFLLSIFGFQSCTSDTLSSCNVTFKVVGPALAVVGLASVLMARSRARLEVRRREMVGDQTDPDTVFLCGESRQFIQFLIFGILFVSSGILISVLGVWIPGCGLGLPHHNVNGTVSDYKTCGFLSLQIMGPLIVLLGLCFFVVAHVKKRHNSSERDDSTTEDEPQTPTDEPFHITVGDSVILFPPPPPPYFLDPSSQTAHHGGNPLPRSENPPSYNSIFNTRVRINGQDSLTVRDTVYTISLPSTSEGYTNPSFLPEPPPKYEEKDPCPTGPTDASSPVSSAEPALPPQIPPYEELE</sequence>
<dbReference type="RefSeq" id="XP_031753799.1">
    <property type="nucleotide sequence ID" value="XM_031897939.1"/>
</dbReference>
<feature type="transmembrane region" description="Helical" evidence="2">
    <location>
        <begin position="162"/>
        <end position="180"/>
    </location>
</feature>
<feature type="region of interest" description="Disordered" evidence="1">
    <location>
        <begin position="277"/>
        <end position="331"/>
    </location>
</feature>
<evidence type="ECO:0000313" key="3">
    <source>
        <dbReference type="Ensembl" id="ENSXETP00000055342"/>
    </source>
</evidence>
<dbReference type="AlphaFoldDB" id="A0A6I8PS77"/>
<reference evidence="3" key="2">
    <citation type="submission" date="2020-05" db="UniProtKB">
        <authorList>
            <consortium name="Ensembl"/>
        </authorList>
    </citation>
    <scope>IDENTIFICATION</scope>
</reference>
<dbReference type="GeneTree" id="ENSGT00390000017024"/>
<feature type="transmembrane region" description="Helical" evidence="2">
    <location>
        <begin position="57"/>
        <end position="77"/>
    </location>
</feature>
<dbReference type="PANTHER" id="PTHR31617:SF0">
    <property type="entry name" value="TRANSMEMBRANE PROTEIN 171"/>
    <property type="match status" value="1"/>
</dbReference>
<keyword evidence="2 5" id="KW-0812">Transmembrane</keyword>
<dbReference type="OMA" id="WHTIQLN"/>
<dbReference type="CTD" id="134285"/>
<dbReference type="Proteomes" id="UP000008143">
    <property type="component" value="Chromosome 1"/>
</dbReference>
<evidence type="ECO:0000313" key="6">
    <source>
        <dbReference type="RefSeq" id="XP_031753799.1"/>
    </source>
</evidence>
<keyword evidence="2" id="KW-0472">Membrane</keyword>
<dbReference type="Pfam" id="PF15471">
    <property type="entry name" value="TMEM171"/>
    <property type="match status" value="1"/>
</dbReference>
<organism evidence="3">
    <name type="scientific">Xenopus tropicalis</name>
    <name type="common">Western clawed frog</name>
    <name type="synonym">Silurana tropicalis</name>
    <dbReference type="NCBI Taxonomy" id="8364"/>
    <lineage>
        <taxon>Eukaryota</taxon>
        <taxon>Metazoa</taxon>
        <taxon>Chordata</taxon>
        <taxon>Craniata</taxon>
        <taxon>Vertebrata</taxon>
        <taxon>Euteleostomi</taxon>
        <taxon>Amphibia</taxon>
        <taxon>Batrachia</taxon>
        <taxon>Anura</taxon>
        <taxon>Pipoidea</taxon>
        <taxon>Pipidae</taxon>
        <taxon>Xenopodinae</taxon>
        <taxon>Xenopus</taxon>
        <taxon>Silurana</taxon>
    </lineage>
</organism>
<dbReference type="PANTHER" id="PTHR31617">
    <property type="entry name" value="TRANSMEMBRANE PROTEIN 171"/>
    <property type="match status" value="1"/>
</dbReference>
<dbReference type="RefSeq" id="XP_031753797.1">
    <property type="nucleotide sequence ID" value="XM_031897937.1"/>
</dbReference>
<feature type="compositionally biased region" description="Polar residues" evidence="1">
    <location>
        <begin position="277"/>
        <end position="287"/>
    </location>
</feature>
<dbReference type="OrthoDB" id="9940935at2759"/>
<dbReference type="Bgee" id="ENSXETG00000026182">
    <property type="expression patterns" value="Expressed in 4-cell stage embryo and 9 other cell types or tissues"/>
</dbReference>
<dbReference type="Ensembl" id="ENSXETT00000055342">
    <property type="protein sequence ID" value="ENSXETP00000055342"/>
    <property type="gene ID" value="ENSXETG00000026182"/>
</dbReference>
<proteinExistence type="predicted"/>